<keyword evidence="2" id="KW-1185">Reference proteome</keyword>
<dbReference type="EMBL" id="CP026654">
    <property type="protein sequence ID" value="AVH61886.1"/>
    <property type="molecule type" value="Genomic_DNA"/>
</dbReference>
<keyword evidence="1" id="KW-0614">Plasmid</keyword>
<name>A0ABN5IFS8_9ACTN</name>
<gene>
    <name evidence="1" type="ORF">C4B68_40725</name>
</gene>
<dbReference type="Proteomes" id="UP000238413">
    <property type="component" value="Plasmid unnamed2"/>
</dbReference>
<organism evidence="1 2">
    <name type="scientific">Streptomyces dengpaensis</name>
    <dbReference type="NCBI Taxonomy" id="2049881"/>
    <lineage>
        <taxon>Bacteria</taxon>
        <taxon>Bacillati</taxon>
        <taxon>Actinomycetota</taxon>
        <taxon>Actinomycetes</taxon>
        <taxon>Kitasatosporales</taxon>
        <taxon>Streptomycetaceae</taxon>
        <taxon>Streptomyces</taxon>
    </lineage>
</organism>
<sequence length="97" mass="10487">MLALQQIEDDLTGDDVTAAELAETLREFHSEADPQDGVLGKLAQLFTRCAQTADRLNEDGDGDTSAPLNDAAELLTEGVALRLYWATRVLDPQGEAE</sequence>
<protein>
    <submittedName>
        <fullName evidence="1">Uncharacterized protein</fullName>
    </submittedName>
</protein>
<reference evidence="1 2" key="1">
    <citation type="submission" date="2018-02" db="EMBL/GenBank/DDBJ databases">
        <title>Complete genome sequence of Streptomyces dengpaensis, the producer of angucyclines.</title>
        <authorList>
            <person name="Yumei L."/>
        </authorList>
    </citation>
    <scope>NUCLEOTIDE SEQUENCE [LARGE SCALE GENOMIC DNA]</scope>
    <source>
        <strain evidence="1 2">XZHG99</strain>
        <plasmid evidence="1 2">unnamed2</plasmid>
    </source>
</reference>
<geneLocation type="plasmid" evidence="1 2">
    <name>unnamed2</name>
</geneLocation>
<accession>A0ABN5IFS8</accession>
<evidence type="ECO:0000313" key="1">
    <source>
        <dbReference type="EMBL" id="AVH61886.1"/>
    </source>
</evidence>
<evidence type="ECO:0000313" key="2">
    <source>
        <dbReference type="Proteomes" id="UP000238413"/>
    </source>
</evidence>
<proteinExistence type="predicted"/>